<gene>
    <name evidence="1" type="ORF">CULFYP111_00665</name>
</gene>
<organism evidence="1">
    <name type="scientific">Campylobacter ureolyticus</name>
    <dbReference type="NCBI Taxonomy" id="827"/>
    <lineage>
        <taxon>Bacteria</taxon>
        <taxon>Pseudomonadati</taxon>
        <taxon>Campylobacterota</taxon>
        <taxon>Epsilonproteobacteria</taxon>
        <taxon>Campylobacterales</taxon>
        <taxon>Campylobacteraceae</taxon>
        <taxon>Campylobacter</taxon>
    </lineage>
</organism>
<sequence length="82" mass="9420">MASMCDLKKSPEISYPTLWSYRVILNGDEKIIKKALKGLDIEILLSNKTANLNSYKVSLKVKSKQERDEIFQKLSKISKFVL</sequence>
<name>A0A6N2S2Q1_9BACT</name>
<evidence type="ECO:0008006" key="2">
    <source>
        <dbReference type="Google" id="ProtNLM"/>
    </source>
</evidence>
<evidence type="ECO:0000313" key="1">
    <source>
        <dbReference type="EMBL" id="VYS86521.1"/>
    </source>
</evidence>
<dbReference type="InterPro" id="IPR007454">
    <property type="entry name" value="UPF0250_YbeD-like"/>
</dbReference>
<dbReference type="Pfam" id="PF04359">
    <property type="entry name" value="DUF493"/>
    <property type="match status" value="1"/>
</dbReference>
<reference evidence="1" key="1">
    <citation type="submission" date="2019-11" db="EMBL/GenBank/DDBJ databases">
        <authorList>
            <person name="Feng L."/>
        </authorList>
    </citation>
    <scope>NUCLEOTIDE SEQUENCE</scope>
    <source>
        <strain evidence="1">CUreolyticusLFYP111</strain>
    </source>
</reference>
<dbReference type="SUPFAM" id="SSF117991">
    <property type="entry name" value="YbeD/HP0495-like"/>
    <property type="match status" value="1"/>
</dbReference>
<dbReference type="AlphaFoldDB" id="A0A6N2S2Q1"/>
<protein>
    <recommendedName>
        <fullName evidence="2">DUF493 domain-containing protein</fullName>
    </recommendedName>
</protein>
<dbReference type="EMBL" id="CACRSK010000002">
    <property type="protein sequence ID" value="VYS86521.1"/>
    <property type="molecule type" value="Genomic_DNA"/>
</dbReference>
<proteinExistence type="predicted"/>
<dbReference type="Gene3D" id="3.30.70.260">
    <property type="match status" value="1"/>
</dbReference>
<dbReference type="InterPro" id="IPR027471">
    <property type="entry name" value="YbeD-like_sf"/>
</dbReference>
<accession>A0A6N2S2Q1</accession>